<dbReference type="InterPro" id="IPR036412">
    <property type="entry name" value="HAD-like_sf"/>
</dbReference>
<dbReference type="GO" id="GO:0016887">
    <property type="term" value="F:ATP hydrolysis activity"/>
    <property type="evidence" value="ECO:0007669"/>
    <property type="project" value="InterPro"/>
</dbReference>
<dbReference type="SUPFAM" id="SSF56784">
    <property type="entry name" value="HAD-like"/>
    <property type="match status" value="1"/>
</dbReference>
<dbReference type="SFLD" id="SFLDS00003">
    <property type="entry name" value="Haloacid_Dehalogenase"/>
    <property type="match status" value="1"/>
</dbReference>
<dbReference type="InterPro" id="IPR023214">
    <property type="entry name" value="HAD_sf"/>
</dbReference>
<dbReference type="RefSeq" id="WP_123103996.1">
    <property type="nucleotide sequence ID" value="NZ_CP127527.1"/>
</dbReference>
<evidence type="ECO:0000256" key="9">
    <source>
        <dbReference type="ARBA" id="ARBA00047308"/>
    </source>
</evidence>
<dbReference type="PRINTS" id="PR00119">
    <property type="entry name" value="CATATPASE"/>
</dbReference>
<name>A0A3M8QZ69_9PROT</name>
<evidence type="ECO:0000256" key="8">
    <source>
        <dbReference type="ARBA" id="ARBA00039097"/>
    </source>
</evidence>
<protein>
    <recommendedName>
        <fullName evidence="8">P-type Zn(2+) transporter</fullName>
        <ecNumber evidence="8">7.2.2.12</ecNumber>
    </recommendedName>
</protein>
<dbReference type="InterPro" id="IPR023298">
    <property type="entry name" value="ATPase_P-typ_TM_dom_sf"/>
</dbReference>
<dbReference type="CDD" id="cd02079">
    <property type="entry name" value="P-type_ATPase_HM"/>
    <property type="match status" value="1"/>
</dbReference>
<keyword evidence="10" id="KW-0547">Nucleotide-binding</keyword>
<keyword evidence="10" id="KW-0067">ATP-binding</keyword>
<evidence type="ECO:0000259" key="11">
    <source>
        <dbReference type="Pfam" id="PF00122"/>
    </source>
</evidence>
<organism evidence="12">
    <name type="scientific">Acidithiobacillus sulfuriphilus</name>
    <dbReference type="NCBI Taxonomy" id="1867749"/>
    <lineage>
        <taxon>Bacteria</taxon>
        <taxon>Pseudomonadati</taxon>
        <taxon>Pseudomonadota</taxon>
        <taxon>Acidithiobacillia</taxon>
        <taxon>Acidithiobacillales</taxon>
        <taxon>Acidithiobacillaceae</taxon>
        <taxon>Acidithiobacillus</taxon>
    </lineage>
</organism>
<accession>A0A3M8QZ69</accession>
<keyword evidence="7 10" id="KW-0472">Membrane</keyword>
<gene>
    <name evidence="12" type="primary">cadA</name>
    <name evidence="12" type="ORF">EC580_08290</name>
</gene>
<proteinExistence type="inferred from homology"/>
<dbReference type="InterPro" id="IPR001757">
    <property type="entry name" value="P_typ_ATPase"/>
</dbReference>
<dbReference type="EMBL" id="RIZI01000168">
    <property type="protein sequence ID" value="RNF61618.1"/>
    <property type="molecule type" value="Genomic_DNA"/>
</dbReference>
<dbReference type="NCBIfam" id="TIGR01512">
    <property type="entry name" value="ATPase-IB2_Cd"/>
    <property type="match status" value="1"/>
</dbReference>
<dbReference type="Gene3D" id="2.70.150.10">
    <property type="entry name" value="Calcium-transporting ATPase, cytoplasmic transduction domain A"/>
    <property type="match status" value="1"/>
</dbReference>
<dbReference type="Pfam" id="PF00122">
    <property type="entry name" value="E1-E2_ATPase"/>
    <property type="match status" value="1"/>
</dbReference>
<evidence type="ECO:0000256" key="5">
    <source>
        <dbReference type="ARBA" id="ARBA00022967"/>
    </source>
</evidence>
<comment type="caution">
    <text evidence="12">The sequence shown here is derived from an EMBL/GenBank/DDBJ whole genome shotgun (WGS) entry which is preliminary data.</text>
</comment>
<dbReference type="NCBIfam" id="TIGR01494">
    <property type="entry name" value="ATPase_P-type"/>
    <property type="match status" value="1"/>
</dbReference>
<evidence type="ECO:0000256" key="10">
    <source>
        <dbReference type="RuleBase" id="RU362081"/>
    </source>
</evidence>
<evidence type="ECO:0000256" key="7">
    <source>
        <dbReference type="ARBA" id="ARBA00023136"/>
    </source>
</evidence>
<dbReference type="GO" id="GO:0005886">
    <property type="term" value="C:plasma membrane"/>
    <property type="evidence" value="ECO:0007669"/>
    <property type="project" value="UniProtKB-SubCell"/>
</dbReference>
<dbReference type="PROSITE" id="PS01229">
    <property type="entry name" value="COF_2"/>
    <property type="match status" value="1"/>
</dbReference>
<dbReference type="FunFam" id="2.70.150.10:FF:000002">
    <property type="entry name" value="Copper-transporting ATPase 1, putative"/>
    <property type="match status" value="1"/>
</dbReference>
<comment type="similarity">
    <text evidence="2 10">Belongs to the cation transport ATPase (P-type) (TC 3.A.3) family. Type IB subfamily.</text>
</comment>
<dbReference type="SUPFAM" id="SSF81653">
    <property type="entry name" value="Calcium ATPase, transduction domain A"/>
    <property type="match status" value="1"/>
</dbReference>
<dbReference type="Pfam" id="PF00702">
    <property type="entry name" value="Hydrolase"/>
    <property type="match status" value="1"/>
</dbReference>
<feature type="transmembrane region" description="Helical" evidence="10">
    <location>
        <begin position="32"/>
        <end position="49"/>
    </location>
</feature>
<dbReference type="Gene3D" id="3.40.50.1000">
    <property type="entry name" value="HAD superfamily/HAD-like"/>
    <property type="match status" value="1"/>
</dbReference>
<dbReference type="InterPro" id="IPR018303">
    <property type="entry name" value="ATPase_P-typ_P_site"/>
</dbReference>
<dbReference type="AlphaFoldDB" id="A0A3M8QZ69"/>
<evidence type="ECO:0000256" key="1">
    <source>
        <dbReference type="ARBA" id="ARBA00004370"/>
    </source>
</evidence>
<dbReference type="PANTHER" id="PTHR48085">
    <property type="entry name" value="CADMIUM/ZINC-TRANSPORTING ATPASE HMA2-RELATED"/>
    <property type="match status" value="1"/>
</dbReference>
<keyword evidence="6 10" id="KW-1133">Transmembrane helix</keyword>
<feature type="transmembrane region" description="Helical" evidence="10">
    <location>
        <begin position="255"/>
        <end position="274"/>
    </location>
</feature>
<evidence type="ECO:0000256" key="4">
    <source>
        <dbReference type="ARBA" id="ARBA00022723"/>
    </source>
</evidence>
<keyword evidence="10" id="KW-1003">Cell membrane</keyword>
<dbReference type="GO" id="GO:0046872">
    <property type="term" value="F:metal ion binding"/>
    <property type="evidence" value="ECO:0007669"/>
    <property type="project" value="UniProtKB-KW"/>
</dbReference>
<keyword evidence="4 10" id="KW-0479">Metal-binding</keyword>
<dbReference type="OrthoDB" id="9814270at2"/>
<dbReference type="InterPro" id="IPR051014">
    <property type="entry name" value="Cation_Transport_ATPase_IB"/>
</dbReference>
<evidence type="ECO:0000313" key="12">
    <source>
        <dbReference type="EMBL" id="RNF61618.1"/>
    </source>
</evidence>
<dbReference type="GO" id="GO:0016463">
    <property type="term" value="F:P-type zinc transporter activity"/>
    <property type="evidence" value="ECO:0007669"/>
    <property type="project" value="UniProtKB-EC"/>
</dbReference>
<reference evidence="12" key="1">
    <citation type="submission" date="2018-10" db="EMBL/GenBank/DDBJ databases">
        <title>Acidithiobacillus sulfuriphilus sp. nov.: an extremely acidophilic sulfur-oxidizing chemolithotroph isolated from a neutral pH environment.</title>
        <authorList>
            <person name="Falagan C."/>
            <person name="Moya-Beltran A."/>
            <person name="Quatrini R."/>
            <person name="Johnson D.B."/>
        </authorList>
    </citation>
    <scope>NUCLEOTIDE SEQUENCE [LARGE SCALE GENOMIC DNA]</scope>
    <source>
        <strain evidence="12">CJ-2</strain>
    </source>
</reference>
<evidence type="ECO:0000256" key="3">
    <source>
        <dbReference type="ARBA" id="ARBA00022692"/>
    </source>
</evidence>
<feature type="transmembrane region" description="Helical" evidence="10">
    <location>
        <begin position="280"/>
        <end position="305"/>
    </location>
</feature>
<dbReference type="SFLD" id="SFLDF00027">
    <property type="entry name" value="p-type_atpase"/>
    <property type="match status" value="1"/>
</dbReference>
<dbReference type="InterPro" id="IPR059000">
    <property type="entry name" value="ATPase_P-type_domA"/>
</dbReference>
<dbReference type="NCBIfam" id="TIGR01525">
    <property type="entry name" value="ATPase-IB_hvy"/>
    <property type="match status" value="1"/>
</dbReference>
<dbReference type="PROSITE" id="PS00154">
    <property type="entry name" value="ATPASE_E1_E2"/>
    <property type="match status" value="1"/>
</dbReference>
<feature type="transmembrane region" description="Helical" evidence="10">
    <location>
        <begin position="54"/>
        <end position="72"/>
    </location>
</feature>
<keyword evidence="5" id="KW-1278">Translocase</keyword>
<keyword evidence="12" id="KW-0378">Hydrolase</keyword>
<dbReference type="SFLD" id="SFLDG00002">
    <property type="entry name" value="C1.7:_P-type_atpase_like"/>
    <property type="match status" value="1"/>
</dbReference>
<evidence type="ECO:0000256" key="2">
    <source>
        <dbReference type="ARBA" id="ARBA00006024"/>
    </source>
</evidence>
<comment type="catalytic activity">
    <reaction evidence="9">
        <text>Zn(2+)(in) + ATP + H2O = Zn(2+)(out) + ADP + phosphate + H(+)</text>
        <dbReference type="Rhea" id="RHEA:20621"/>
        <dbReference type="ChEBI" id="CHEBI:15377"/>
        <dbReference type="ChEBI" id="CHEBI:15378"/>
        <dbReference type="ChEBI" id="CHEBI:29105"/>
        <dbReference type="ChEBI" id="CHEBI:30616"/>
        <dbReference type="ChEBI" id="CHEBI:43474"/>
        <dbReference type="ChEBI" id="CHEBI:456216"/>
        <dbReference type="EC" id="7.2.2.12"/>
    </reaction>
</comment>
<evidence type="ECO:0000256" key="6">
    <source>
        <dbReference type="ARBA" id="ARBA00022989"/>
    </source>
</evidence>
<dbReference type="InterPro" id="IPR008250">
    <property type="entry name" value="ATPase_P-typ_transduc_dom_A_sf"/>
</dbReference>
<sequence>MPTEEERCCHLIAPDQGPDREGGEHVLTWQELSRILFVALCALGVWLHFSQPWLAPGVLGVIGLLVGGWPIYKEAGENLLARRMTMELSMVIAIAAAAAIGQFLTALVITLFVLVAEVLEGMTVYRGRRALVDLLEFLPRSAFVIQQGHGGTQEVPITTLRTGDVLLVYPGAKIPVDGTVLGGQSAVDQSRITGESLSIEKTPGALVYAGSINQLGALEIRVDQVGRDTSYGKIVEVVEQAERSRAPVQGLADRMAGYLVYFALSAAILTYLFTRDLQSTIAVIIVAGACGIAAGTPLAILGGIAQAARLGAIIKGGTPLETLGHVDTVAIDKTGTVTIGQPSIERILPMAGATAEKVLLAAATAEWHSEHPLGQAIVAHARALGLVPAESTAFHYLPGLGIQVTVEEGDILVGNLTLMRSHGIVPPPEMIITAAATSEVFVARSGNLLGAVVIVDTIRPEARQAMDTLRSLGIRTTLLSGDSAAVADAVGHQLRIDTVQANLLPEDKLAVITKMVAQGQVVAMVGDGVNDAPALTKASVGIAMGSGTDVARESASIVLLGNDLARFVDTVVLARRVRRTIWQNFAGTILVDAAGILLAALGFIDPLMAAFIHVSSEMLFILNSARLLPFGVGQRTAGLPGNARGDIPSVQGKAV</sequence>
<dbReference type="EC" id="7.2.2.12" evidence="8"/>
<feature type="transmembrane region" description="Helical" evidence="10">
    <location>
        <begin position="92"/>
        <end position="119"/>
    </location>
</feature>
<dbReference type="GO" id="GO:0005524">
    <property type="term" value="F:ATP binding"/>
    <property type="evidence" value="ECO:0007669"/>
    <property type="project" value="UniProtKB-UniRule"/>
</dbReference>
<dbReference type="InterPro" id="IPR044492">
    <property type="entry name" value="P_typ_ATPase_HD_dom"/>
</dbReference>
<comment type="subcellular location">
    <subcellularLocation>
        <location evidence="10">Cell membrane</location>
    </subcellularLocation>
    <subcellularLocation>
        <location evidence="1">Membrane</location>
    </subcellularLocation>
</comment>
<dbReference type="SUPFAM" id="SSF81665">
    <property type="entry name" value="Calcium ATPase, transmembrane domain M"/>
    <property type="match status" value="1"/>
</dbReference>
<dbReference type="Gene3D" id="3.40.1110.10">
    <property type="entry name" value="Calcium-transporting ATPase, cytoplasmic domain N"/>
    <property type="match status" value="1"/>
</dbReference>
<dbReference type="PANTHER" id="PTHR48085:SF5">
    <property type="entry name" value="CADMIUM_ZINC-TRANSPORTING ATPASE HMA4-RELATED"/>
    <property type="match status" value="1"/>
</dbReference>
<dbReference type="InterPro" id="IPR027256">
    <property type="entry name" value="P-typ_ATPase_IB"/>
</dbReference>
<keyword evidence="3 10" id="KW-0812">Transmembrane</keyword>
<feature type="domain" description="P-type ATPase A" evidence="11">
    <location>
        <begin position="138"/>
        <end position="239"/>
    </location>
</feature>
<dbReference type="InterPro" id="IPR023299">
    <property type="entry name" value="ATPase_P-typ_cyto_dom_N"/>
</dbReference>